<feature type="region of interest" description="Disordered" evidence="1">
    <location>
        <begin position="291"/>
        <end position="312"/>
    </location>
</feature>
<reference evidence="2" key="1">
    <citation type="submission" date="2022-11" db="EMBL/GenBank/DDBJ databases">
        <authorList>
            <person name="Mo P."/>
        </authorList>
    </citation>
    <scope>NUCLEOTIDE SEQUENCE</scope>
    <source>
        <strain evidence="2">HUAS 11-8</strain>
    </source>
</reference>
<sequence>MSEPLRVALADQLILSRAQDAARDGDLAGAARLLDELEPAVPVLDLRARVHAQAGELVKADACWARVQLLEPGHEGAETGRAAIARIRSGGRARPLVTPGRTATAAALIAVAAVTGGILWASAAGGGPAGASSGASSGVSGEASGGGDSALAAAVQRADALQRQLAALDAGQRAAADERSRRLDRIAAQVALPGVHVERRADEVRVVFDEGLFSSGTELTGQAPGLLAELGRRLTGLPVSVTVVGHAVAVPGGPSGGGSPVALARAEVAAEHLARGSGLPLTAFRLATADQSDTVHPDPARNRTVTLSLTSG</sequence>
<name>A0ABY7AX92_9PSEU</name>
<dbReference type="RefSeq" id="WP_268754857.1">
    <property type="nucleotide sequence ID" value="NZ_CP113836.1"/>
</dbReference>
<evidence type="ECO:0008006" key="4">
    <source>
        <dbReference type="Google" id="ProtNLM"/>
    </source>
</evidence>
<evidence type="ECO:0000313" key="3">
    <source>
        <dbReference type="Proteomes" id="UP001163203"/>
    </source>
</evidence>
<evidence type="ECO:0000256" key="1">
    <source>
        <dbReference type="SAM" id="MobiDB-lite"/>
    </source>
</evidence>
<evidence type="ECO:0000313" key="2">
    <source>
        <dbReference type="EMBL" id="WAL64635.1"/>
    </source>
</evidence>
<dbReference type="EMBL" id="CP113836">
    <property type="protein sequence ID" value="WAL64635.1"/>
    <property type="molecule type" value="Genomic_DNA"/>
</dbReference>
<keyword evidence="3" id="KW-1185">Reference proteome</keyword>
<organism evidence="2 3">
    <name type="scientific">Amycolatopsis cynarae</name>
    <dbReference type="NCBI Taxonomy" id="2995223"/>
    <lineage>
        <taxon>Bacteria</taxon>
        <taxon>Bacillati</taxon>
        <taxon>Actinomycetota</taxon>
        <taxon>Actinomycetes</taxon>
        <taxon>Pseudonocardiales</taxon>
        <taxon>Pseudonocardiaceae</taxon>
        <taxon>Amycolatopsis</taxon>
    </lineage>
</organism>
<proteinExistence type="predicted"/>
<protein>
    <recommendedName>
        <fullName evidence="4">OmpA family protein</fullName>
    </recommendedName>
</protein>
<gene>
    <name evidence="2" type="ORF">ORV05_27265</name>
</gene>
<accession>A0ABY7AX92</accession>
<dbReference type="Proteomes" id="UP001163203">
    <property type="component" value="Chromosome"/>
</dbReference>
<feature type="compositionally biased region" description="Polar residues" evidence="1">
    <location>
        <begin position="303"/>
        <end position="312"/>
    </location>
</feature>